<evidence type="ECO:0000313" key="2">
    <source>
        <dbReference type="EMBL" id="EEG07479.1"/>
    </source>
</evidence>
<organism evidence="2 3">
    <name type="scientific">Pseudogulbenkiania ferrooxidans 2002</name>
    <dbReference type="NCBI Taxonomy" id="279714"/>
    <lineage>
        <taxon>Bacteria</taxon>
        <taxon>Pseudomonadati</taxon>
        <taxon>Pseudomonadota</taxon>
        <taxon>Betaproteobacteria</taxon>
        <taxon>Neisseriales</taxon>
        <taxon>Chromobacteriaceae</taxon>
        <taxon>Pseudogulbenkiania</taxon>
    </lineage>
</organism>
<dbReference type="Pfam" id="PF13503">
    <property type="entry name" value="DUF4123"/>
    <property type="match status" value="1"/>
</dbReference>
<evidence type="ECO:0000313" key="3">
    <source>
        <dbReference type="Proteomes" id="UP000003165"/>
    </source>
</evidence>
<protein>
    <recommendedName>
        <fullName evidence="1">DUF4123 domain-containing protein</fullName>
    </recommendedName>
</protein>
<comment type="caution">
    <text evidence="2">The sequence shown here is derived from an EMBL/GenBank/DDBJ whole genome shotgun (WGS) entry which is preliminary data.</text>
</comment>
<accession>B9Z7G4</accession>
<evidence type="ECO:0000259" key="1">
    <source>
        <dbReference type="Pfam" id="PF13503"/>
    </source>
</evidence>
<dbReference type="EMBL" id="ACIS01000009">
    <property type="protein sequence ID" value="EEG07479.1"/>
    <property type="molecule type" value="Genomic_DNA"/>
</dbReference>
<keyword evidence="3" id="KW-1185">Reference proteome</keyword>
<feature type="domain" description="DUF4123" evidence="1">
    <location>
        <begin position="24"/>
        <end position="155"/>
    </location>
</feature>
<name>B9Z7G4_9NEIS</name>
<sequence length="321" mass="36341">MEQRINMSLSALPAEVFSPVAQGWYLLLDRTQSNPLAAEEGIQSVPAGAAIVLEDAFFAHEPERAPLLIDLSVLPGMTEEQKHFWAQLGTDGIRQSLTRGGNAMVAGWLYSKQPAEQVQQHLRRLFAQPYPDGQMHHLRYYDPRITRLLDESLPAVKRIQLLGPMDAWWYADFSGEYRCMRHDSQWPRSGHLVLAPEDWQALDLAAPYHHLLRCLNGLHELYPMTVALDEVPDFVQVCTLLRQAAARPWVASQDDMVGCALLWLLLGGDCSERYPEVAAELQQYQQDRSPSLTEWLLFAGGEFWAKPIRWPSADKTRGVVA</sequence>
<proteinExistence type="predicted"/>
<reference evidence="2 3" key="1">
    <citation type="submission" date="2009-02" db="EMBL/GenBank/DDBJ databases">
        <title>Sequencing of the draft genome and assembly of Lutiella nitroferrum 2002.</title>
        <authorList>
            <consortium name="US DOE Joint Genome Institute (JGI-PGF)"/>
            <person name="Lucas S."/>
            <person name="Copeland A."/>
            <person name="Lapidus A."/>
            <person name="Glavina del Rio T."/>
            <person name="Tice H."/>
            <person name="Bruce D."/>
            <person name="Goodwin L."/>
            <person name="Pitluck S."/>
            <person name="Larimer F."/>
            <person name="Land M.L."/>
            <person name="Hauser L."/>
            <person name="Coates J.D."/>
        </authorList>
    </citation>
    <scope>NUCLEOTIDE SEQUENCE [LARGE SCALE GENOMIC DNA]</scope>
    <source>
        <strain evidence="2 3">2002</strain>
    </source>
</reference>
<dbReference type="AlphaFoldDB" id="B9Z7G4"/>
<gene>
    <name evidence="2" type="ORF">FuraDRAFT_3300</name>
</gene>
<dbReference type="InterPro" id="IPR025391">
    <property type="entry name" value="DUF4123"/>
</dbReference>
<dbReference type="Proteomes" id="UP000003165">
    <property type="component" value="Unassembled WGS sequence"/>
</dbReference>